<name>A0A8S1V4W2_PAROT</name>
<protein>
    <submittedName>
        <fullName evidence="2">Uncharacterized protein</fullName>
    </submittedName>
</protein>
<evidence type="ECO:0000313" key="1">
    <source>
        <dbReference type="EMBL" id="CAD8171782.1"/>
    </source>
</evidence>
<dbReference type="AlphaFoldDB" id="A0A8S1V4W2"/>
<evidence type="ECO:0000313" key="2">
    <source>
        <dbReference type="EMBL" id="CAD8171784.1"/>
    </source>
</evidence>
<keyword evidence="3" id="KW-1185">Reference proteome</keyword>
<sequence length="199" mass="23606">MLQRQTIICWKQIEQNEWKRSNYYTEHNGYIQQERIKNYYMKGDINQNELTHMYTLETHSNSIWAISLNEIETILISCRNEKQTMVWEKHQGMFYIKQVFTPVLDCAGCHIKFLNKINSSGIQLNNPRKYLGCALFPKVYLKKINVLIVSIKSIYLMKEINDCGTKWSIGTITDNGNNFFIYLVFWDNLKVGYTSYELI</sequence>
<proteinExistence type="predicted"/>
<dbReference type="Proteomes" id="UP000683925">
    <property type="component" value="Unassembled WGS sequence"/>
</dbReference>
<organism evidence="2 3">
    <name type="scientific">Paramecium octaurelia</name>
    <dbReference type="NCBI Taxonomy" id="43137"/>
    <lineage>
        <taxon>Eukaryota</taxon>
        <taxon>Sar</taxon>
        <taxon>Alveolata</taxon>
        <taxon>Ciliophora</taxon>
        <taxon>Intramacronucleata</taxon>
        <taxon>Oligohymenophorea</taxon>
        <taxon>Peniculida</taxon>
        <taxon>Parameciidae</taxon>
        <taxon>Paramecium</taxon>
    </lineage>
</organism>
<gene>
    <name evidence="1" type="ORF">POCTA_138.1.T0590020</name>
    <name evidence="2" type="ORF">POCTA_138.1.T0590021</name>
</gene>
<reference evidence="2" key="1">
    <citation type="submission" date="2021-01" db="EMBL/GenBank/DDBJ databases">
        <authorList>
            <consortium name="Genoscope - CEA"/>
            <person name="William W."/>
        </authorList>
    </citation>
    <scope>NUCLEOTIDE SEQUENCE</scope>
</reference>
<evidence type="ECO:0000313" key="3">
    <source>
        <dbReference type="Proteomes" id="UP000683925"/>
    </source>
</evidence>
<comment type="caution">
    <text evidence="2">The sequence shown here is derived from an EMBL/GenBank/DDBJ whole genome shotgun (WGS) entry which is preliminary data.</text>
</comment>
<dbReference type="OrthoDB" id="538223at2759"/>
<dbReference type="EMBL" id="CAJJDP010000058">
    <property type="protein sequence ID" value="CAD8171782.1"/>
    <property type="molecule type" value="Genomic_DNA"/>
</dbReference>
<dbReference type="EMBL" id="CAJJDP010000058">
    <property type="protein sequence ID" value="CAD8171784.1"/>
    <property type="molecule type" value="Genomic_DNA"/>
</dbReference>
<accession>A0A8S1V4W2</accession>